<keyword evidence="3 8" id="KW-0238">DNA-binding</keyword>
<evidence type="ECO:0000313" key="9">
    <source>
        <dbReference type="Proteomes" id="UP000656548"/>
    </source>
</evidence>
<dbReference type="PROSITE" id="PS50110">
    <property type="entry name" value="RESPONSE_REGULATORY"/>
    <property type="match status" value="1"/>
</dbReference>
<keyword evidence="2" id="KW-0805">Transcription regulation</keyword>
<evidence type="ECO:0000259" key="6">
    <source>
        <dbReference type="PROSITE" id="PS50043"/>
    </source>
</evidence>
<dbReference type="PANTHER" id="PTHR43214:SF24">
    <property type="entry name" value="TRANSCRIPTIONAL REGULATORY PROTEIN NARL-RELATED"/>
    <property type="match status" value="1"/>
</dbReference>
<dbReference type="Proteomes" id="UP000656548">
    <property type="component" value="Unassembled WGS sequence"/>
</dbReference>
<dbReference type="PRINTS" id="PR00038">
    <property type="entry name" value="HTHLUXR"/>
</dbReference>
<dbReference type="InterPro" id="IPR011006">
    <property type="entry name" value="CheY-like_superfamily"/>
</dbReference>
<dbReference type="CDD" id="cd06170">
    <property type="entry name" value="LuxR_C_like"/>
    <property type="match status" value="1"/>
</dbReference>
<keyword evidence="4" id="KW-0804">Transcription</keyword>
<evidence type="ECO:0000256" key="4">
    <source>
        <dbReference type="ARBA" id="ARBA00023163"/>
    </source>
</evidence>
<dbReference type="InterPro" id="IPR001789">
    <property type="entry name" value="Sig_transdc_resp-reg_receiver"/>
</dbReference>
<feature type="domain" description="HTH luxR-type" evidence="6">
    <location>
        <begin position="270"/>
        <end position="335"/>
    </location>
</feature>
<keyword evidence="1 5" id="KW-0597">Phosphoprotein</keyword>
<dbReference type="InterPro" id="IPR039420">
    <property type="entry name" value="WalR-like"/>
</dbReference>
<evidence type="ECO:0000256" key="5">
    <source>
        <dbReference type="PROSITE-ProRule" id="PRU00169"/>
    </source>
</evidence>
<dbReference type="InterPro" id="IPR000792">
    <property type="entry name" value="Tscrpt_reg_LuxR_C"/>
</dbReference>
<dbReference type="PROSITE" id="PS50043">
    <property type="entry name" value="HTH_LUXR_2"/>
    <property type="match status" value="1"/>
</dbReference>
<dbReference type="CDD" id="cd17535">
    <property type="entry name" value="REC_NarL-like"/>
    <property type="match status" value="1"/>
</dbReference>
<dbReference type="EMBL" id="JADBEJ010000006">
    <property type="protein sequence ID" value="MBE1580437.1"/>
    <property type="molecule type" value="Genomic_DNA"/>
</dbReference>
<proteinExistence type="predicted"/>
<feature type="domain" description="Response regulatory" evidence="7">
    <location>
        <begin position="128"/>
        <end position="245"/>
    </location>
</feature>
<feature type="modified residue" description="4-aspartylphosphate" evidence="5">
    <location>
        <position position="179"/>
    </location>
</feature>
<sequence length="340" mass="37484">MPRNEKPIDMSRGPVAKFAADLRDLRRDAGKPTYREMAARVHYSMAVLSQAAAGAIVPRWPVVEAFVTACGGDPELWRRHWENMCRDQAAYDATVHPVSEEPTLFTAMRDAEARQDEHGPQHARSVVTVFLLDDHELLRDGLRMRLEREPDITVIGEATTVAEAFVRIPALKPDVAILDIRLPDGSGVDVCREIRAGMHPPPACLMFTSYSDDNALFESIMAGASGYMTKQASGGALVKAVRTIACGGSLLDSTLTASLMGRLRGEVDTADPLYAQLSPQERRVLELISEGLTNRQIAERLYLAERTVKNYVSSLLNKLGLQRRSAAAAYGAERRLRQRG</sequence>
<dbReference type="PANTHER" id="PTHR43214">
    <property type="entry name" value="TWO-COMPONENT RESPONSE REGULATOR"/>
    <property type="match status" value="1"/>
</dbReference>
<evidence type="ECO:0000256" key="3">
    <source>
        <dbReference type="ARBA" id="ARBA00023125"/>
    </source>
</evidence>
<accession>A0ABR9LJH0</accession>
<dbReference type="Gene3D" id="3.40.50.2300">
    <property type="match status" value="1"/>
</dbReference>
<dbReference type="SUPFAM" id="SSF52172">
    <property type="entry name" value="CheY-like"/>
    <property type="match status" value="1"/>
</dbReference>
<reference evidence="8 9" key="1">
    <citation type="submission" date="2020-10" db="EMBL/GenBank/DDBJ databases">
        <title>Sequencing the genomes of 1000 actinobacteria strains.</title>
        <authorList>
            <person name="Klenk H.-P."/>
        </authorList>
    </citation>
    <scope>NUCLEOTIDE SEQUENCE [LARGE SCALE GENOMIC DNA]</scope>
    <source>
        <strain evidence="8 9">DSM 46661</strain>
    </source>
</reference>
<dbReference type="Pfam" id="PF00072">
    <property type="entry name" value="Response_reg"/>
    <property type="match status" value="1"/>
</dbReference>
<evidence type="ECO:0000256" key="1">
    <source>
        <dbReference type="ARBA" id="ARBA00022553"/>
    </source>
</evidence>
<dbReference type="PROSITE" id="PS00622">
    <property type="entry name" value="HTH_LUXR_1"/>
    <property type="match status" value="1"/>
</dbReference>
<dbReference type="InterPro" id="IPR058245">
    <property type="entry name" value="NreC/VraR/RcsB-like_REC"/>
</dbReference>
<dbReference type="GO" id="GO:0003677">
    <property type="term" value="F:DNA binding"/>
    <property type="evidence" value="ECO:0007669"/>
    <property type="project" value="UniProtKB-KW"/>
</dbReference>
<evidence type="ECO:0000259" key="7">
    <source>
        <dbReference type="PROSITE" id="PS50110"/>
    </source>
</evidence>
<organism evidence="8 9">
    <name type="scientific">Amycolatopsis roodepoortensis</name>
    <dbReference type="NCBI Taxonomy" id="700274"/>
    <lineage>
        <taxon>Bacteria</taxon>
        <taxon>Bacillati</taxon>
        <taxon>Actinomycetota</taxon>
        <taxon>Actinomycetes</taxon>
        <taxon>Pseudonocardiales</taxon>
        <taxon>Pseudonocardiaceae</taxon>
        <taxon>Amycolatopsis</taxon>
    </lineage>
</organism>
<name>A0ABR9LJH0_9PSEU</name>
<protein>
    <submittedName>
        <fullName evidence="8">DNA-binding NarL/FixJ family response regulator</fullName>
    </submittedName>
</protein>
<gene>
    <name evidence="8" type="ORF">H4W30_007518</name>
</gene>
<comment type="caution">
    <text evidence="8">The sequence shown here is derived from an EMBL/GenBank/DDBJ whole genome shotgun (WGS) entry which is preliminary data.</text>
</comment>
<evidence type="ECO:0000313" key="8">
    <source>
        <dbReference type="EMBL" id="MBE1580437.1"/>
    </source>
</evidence>
<dbReference type="Pfam" id="PF13560">
    <property type="entry name" value="HTH_31"/>
    <property type="match status" value="1"/>
</dbReference>
<dbReference type="SMART" id="SM00421">
    <property type="entry name" value="HTH_LUXR"/>
    <property type="match status" value="1"/>
</dbReference>
<dbReference type="Pfam" id="PF00196">
    <property type="entry name" value="GerE"/>
    <property type="match status" value="1"/>
</dbReference>
<evidence type="ECO:0000256" key="2">
    <source>
        <dbReference type="ARBA" id="ARBA00023015"/>
    </source>
</evidence>
<dbReference type="SMART" id="SM00448">
    <property type="entry name" value="REC"/>
    <property type="match status" value="1"/>
</dbReference>
<keyword evidence="9" id="KW-1185">Reference proteome</keyword>